<accession>A0A4Q7YCY7</accession>
<comment type="cofactor">
    <cofactor evidence="4">
        <name>Mg(2+)</name>
        <dbReference type="ChEBI" id="CHEBI:18420"/>
    </cofactor>
</comment>
<dbReference type="Proteomes" id="UP000292507">
    <property type="component" value="Unassembled WGS sequence"/>
</dbReference>
<feature type="binding site" evidence="4">
    <location>
        <position position="183"/>
    </location>
    <ligand>
        <name>Mg(2+)</name>
        <dbReference type="ChEBI" id="CHEBI:18420"/>
        <label>1</label>
        <note>catalytic</note>
    </ligand>
</feature>
<dbReference type="Gene3D" id="3.30.540.10">
    <property type="entry name" value="Fructose-1,6-Bisphosphatase, subunit A, domain 1"/>
    <property type="match status" value="1"/>
</dbReference>
<dbReference type="InterPro" id="IPR020583">
    <property type="entry name" value="Inositol_monoP_metal-BS"/>
</dbReference>
<name>A0A4Q7YCY7_9ACTN</name>
<sequence>MAEHWFLRRRPVPDGELRVAVSGAEIREAALSLGMSPEALAPAVHDPRLRVLVDGGQAAALVRRQWHPEGFAEAVVLRRSGVPLEHPAVRALAMGWGCAQVRHGSTDRCRAVVGPGEGSALADRFRYLAALAASRVEIAVGLARDSGEERTKDDGSPSLAADEAAHAAAVDVLGALGVTVLSEERRDSPVTASDPWIVLDPLDGTGNFSAGMPPWAFSAALVHDGVPVAGLVADLASGRRWTGVHGIGAERDGVPIAPRPGSTVVVPSGPSGQTVAVPSTVRRIRVTGCTAVDLCLVADGAAAAWHDLDRSGTHVHDVAGGLGVLLAAGGAALDPAGRPLRLEPDTEAKIRFAAASSTSEAEALIRAVG</sequence>
<dbReference type="GO" id="GO:0006020">
    <property type="term" value="P:inositol metabolic process"/>
    <property type="evidence" value="ECO:0007669"/>
    <property type="project" value="TreeGrafter"/>
</dbReference>
<evidence type="ECO:0000256" key="2">
    <source>
        <dbReference type="ARBA" id="ARBA00022801"/>
    </source>
</evidence>
<dbReference type="GO" id="GO:0007165">
    <property type="term" value="P:signal transduction"/>
    <property type="evidence" value="ECO:0007669"/>
    <property type="project" value="TreeGrafter"/>
</dbReference>
<evidence type="ECO:0000256" key="1">
    <source>
        <dbReference type="ARBA" id="ARBA00022723"/>
    </source>
</evidence>
<dbReference type="PROSITE" id="PS00629">
    <property type="entry name" value="IMP_1"/>
    <property type="match status" value="1"/>
</dbReference>
<dbReference type="OrthoDB" id="5414450at2"/>
<dbReference type="EMBL" id="SHKV01000001">
    <property type="protein sequence ID" value="RZU34403.1"/>
    <property type="molecule type" value="Genomic_DNA"/>
</dbReference>
<proteinExistence type="predicted"/>
<dbReference type="AlphaFoldDB" id="A0A4Q7YCY7"/>
<dbReference type="SUPFAM" id="SSF56655">
    <property type="entry name" value="Carbohydrate phosphatase"/>
    <property type="match status" value="1"/>
</dbReference>
<feature type="binding site" evidence="4">
    <location>
        <position position="203"/>
    </location>
    <ligand>
        <name>Mg(2+)</name>
        <dbReference type="ChEBI" id="CHEBI:18420"/>
        <label>1</label>
        <note>catalytic</note>
    </ligand>
</feature>
<evidence type="ECO:0000256" key="4">
    <source>
        <dbReference type="PIRSR" id="PIRSR600760-2"/>
    </source>
</evidence>
<keyword evidence="3 4" id="KW-0460">Magnesium</keyword>
<dbReference type="PANTHER" id="PTHR20854">
    <property type="entry name" value="INOSITOL MONOPHOSPHATASE"/>
    <property type="match status" value="1"/>
</dbReference>
<dbReference type="InterPro" id="IPR000760">
    <property type="entry name" value="Inositol_monophosphatase-like"/>
</dbReference>
<organism evidence="5 6">
    <name type="scientific">Blastococcus saxobsidens</name>
    <dbReference type="NCBI Taxonomy" id="138336"/>
    <lineage>
        <taxon>Bacteria</taxon>
        <taxon>Bacillati</taxon>
        <taxon>Actinomycetota</taxon>
        <taxon>Actinomycetes</taxon>
        <taxon>Geodermatophilales</taxon>
        <taxon>Geodermatophilaceae</taxon>
        <taxon>Blastococcus</taxon>
    </lineage>
</organism>
<keyword evidence="6" id="KW-1185">Reference proteome</keyword>
<dbReference type="RefSeq" id="WP_104526666.1">
    <property type="nucleotide sequence ID" value="NZ_POQT01000001.1"/>
</dbReference>
<protein>
    <submittedName>
        <fullName evidence="5">3'(2'), 5'-bisphosphate nucleotidase</fullName>
    </submittedName>
</protein>
<evidence type="ECO:0000313" key="5">
    <source>
        <dbReference type="EMBL" id="RZU34403.1"/>
    </source>
</evidence>
<feature type="binding site" evidence="4">
    <location>
        <position position="202"/>
    </location>
    <ligand>
        <name>Mg(2+)</name>
        <dbReference type="ChEBI" id="CHEBI:18420"/>
        <label>1</label>
        <note>catalytic</note>
    </ligand>
</feature>
<evidence type="ECO:0000313" key="6">
    <source>
        <dbReference type="Proteomes" id="UP000292507"/>
    </source>
</evidence>
<keyword evidence="1 4" id="KW-0479">Metal-binding</keyword>
<keyword evidence="2" id="KW-0378">Hydrolase</keyword>
<dbReference type="GO" id="GO:0008934">
    <property type="term" value="F:inositol monophosphate 1-phosphatase activity"/>
    <property type="evidence" value="ECO:0007669"/>
    <property type="project" value="TreeGrafter"/>
</dbReference>
<feature type="binding site" evidence="4">
    <location>
        <position position="317"/>
    </location>
    <ligand>
        <name>Mg(2+)</name>
        <dbReference type="ChEBI" id="CHEBI:18420"/>
        <label>1</label>
        <note>catalytic</note>
    </ligand>
</feature>
<feature type="binding site" evidence="4">
    <location>
        <position position="200"/>
    </location>
    <ligand>
        <name>Mg(2+)</name>
        <dbReference type="ChEBI" id="CHEBI:18420"/>
        <label>1</label>
        <note>catalytic</note>
    </ligand>
</feature>
<gene>
    <name evidence="5" type="ORF">BKA19_4167</name>
</gene>
<reference evidence="5 6" key="1">
    <citation type="submission" date="2019-02" db="EMBL/GenBank/DDBJ databases">
        <title>Sequencing the genomes of 1000 actinobacteria strains.</title>
        <authorList>
            <person name="Klenk H.-P."/>
        </authorList>
    </citation>
    <scope>NUCLEOTIDE SEQUENCE [LARGE SCALE GENOMIC DNA]</scope>
    <source>
        <strain evidence="5 6">DSM 44509</strain>
    </source>
</reference>
<dbReference type="GO" id="GO:0046872">
    <property type="term" value="F:metal ion binding"/>
    <property type="evidence" value="ECO:0007669"/>
    <property type="project" value="UniProtKB-KW"/>
</dbReference>
<dbReference type="PANTHER" id="PTHR20854:SF4">
    <property type="entry name" value="INOSITOL-1-MONOPHOSPHATASE-RELATED"/>
    <property type="match status" value="1"/>
</dbReference>
<comment type="caution">
    <text evidence="5">The sequence shown here is derived from an EMBL/GenBank/DDBJ whole genome shotgun (WGS) entry which is preliminary data.</text>
</comment>
<dbReference type="Pfam" id="PF00459">
    <property type="entry name" value="Inositol_P"/>
    <property type="match status" value="1"/>
</dbReference>
<dbReference type="PRINTS" id="PR00377">
    <property type="entry name" value="IMPHPHTASES"/>
</dbReference>
<evidence type="ECO:0000256" key="3">
    <source>
        <dbReference type="ARBA" id="ARBA00022842"/>
    </source>
</evidence>
<dbReference type="Gene3D" id="3.40.190.80">
    <property type="match status" value="1"/>
</dbReference>